<accession>A0ACB9J1I6</accession>
<name>A0ACB9J1I6_9ASTR</name>
<organism evidence="1 2">
    <name type="scientific">Smallanthus sonchifolius</name>
    <dbReference type="NCBI Taxonomy" id="185202"/>
    <lineage>
        <taxon>Eukaryota</taxon>
        <taxon>Viridiplantae</taxon>
        <taxon>Streptophyta</taxon>
        <taxon>Embryophyta</taxon>
        <taxon>Tracheophyta</taxon>
        <taxon>Spermatophyta</taxon>
        <taxon>Magnoliopsida</taxon>
        <taxon>eudicotyledons</taxon>
        <taxon>Gunneridae</taxon>
        <taxon>Pentapetalae</taxon>
        <taxon>asterids</taxon>
        <taxon>campanulids</taxon>
        <taxon>Asterales</taxon>
        <taxon>Asteraceae</taxon>
        <taxon>Asteroideae</taxon>
        <taxon>Heliantheae alliance</taxon>
        <taxon>Millerieae</taxon>
        <taxon>Smallanthus</taxon>
    </lineage>
</organism>
<reference evidence="2" key="1">
    <citation type="journal article" date="2022" name="Mol. Ecol. Resour.">
        <title>The genomes of chicory, endive, great burdock and yacon provide insights into Asteraceae palaeo-polyploidization history and plant inulin production.</title>
        <authorList>
            <person name="Fan W."/>
            <person name="Wang S."/>
            <person name="Wang H."/>
            <person name="Wang A."/>
            <person name="Jiang F."/>
            <person name="Liu H."/>
            <person name="Zhao H."/>
            <person name="Xu D."/>
            <person name="Zhang Y."/>
        </authorList>
    </citation>
    <scope>NUCLEOTIDE SEQUENCE [LARGE SCALE GENOMIC DNA]</scope>
    <source>
        <strain evidence="2">cv. Yunnan</strain>
    </source>
</reference>
<gene>
    <name evidence="1" type="ORF">L1987_18339</name>
</gene>
<sequence>MTAAVNTRVADDLDFVDSLIISPYLSQSTSPHGTPAPLPLPTSSQVSPSSSSKDAKIAALQGKVSCLEAQVVGLQEAVQRNDNEDNDISGNKGDRQYTDVAPISQFQGESTSNQVEASGDKVTGENEEVFLLEFFKEDSDLEEDEKIDCLDGCDGLNVPFDFILDDVIPNVTSDRMADSMDSTEDVTVPDSNPDNAPSKSTEEPVMYKDTGELNKFA</sequence>
<comment type="caution">
    <text evidence="1">The sequence shown here is derived from an EMBL/GenBank/DDBJ whole genome shotgun (WGS) entry which is preliminary data.</text>
</comment>
<keyword evidence="2" id="KW-1185">Reference proteome</keyword>
<evidence type="ECO:0000313" key="1">
    <source>
        <dbReference type="EMBL" id="KAI3813611.1"/>
    </source>
</evidence>
<dbReference type="Proteomes" id="UP001056120">
    <property type="component" value="Linkage Group LG06"/>
</dbReference>
<proteinExistence type="predicted"/>
<protein>
    <submittedName>
        <fullName evidence="1">Uncharacterized protein</fullName>
    </submittedName>
</protein>
<dbReference type="EMBL" id="CM042023">
    <property type="protein sequence ID" value="KAI3813611.1"/>
    <property type="molecule type" value="Genomic_DNA"/>
</dbReference>
<reference evidence="1 2" key="2">
    <citation type="journal article" date="2022" name="Mol. Ecol. Resour.">
        <title>The genomes of chicory, endive, great burdock and yacon provide insights into Asteraceae paleo-polyploidization history and plant inulin production.</title>
        <authorList>
            <person name="Fan W."/>
            <person name="Wang S."/>
            <person name="Wang H."/>
            <person name="Wang A."/>
            <person name="Jiang F."/>
            <person name="Liu H."/>
            <person name="Zhao H."/>
            <person name="Xu D."/>
            <person name="Zhang Y."/>
        </authorList>
    </citation>
    <scope>NUCLEOTIDE SEQUENCE [LARGE SCALE GENOMIC DNA]</scope>
    <source>
        <strain evidence="2">cv. Yunnan</strain>
        <tissue evidence="1">Leaves</tissue>
    </source>
</reference>
<evidence type="ECO:0000313" key="2">
    <source>
        <dbReference type="Proteomes" id="UP001056120"/>
    </source>
</evidence>